<dbReference type="GO" id="GO:0006629">
    <property type="term" value="P:lipid metabolic process"/>
    <property type="evidence" value="ECO:0007669"/>
    <property type="project" value="InterPro"/>
</dbReference>
<name>A0A1Z4M043_9CYAN</name>
<dbReference type="SUPFAM" id="SSF52266">
    <property type="entry name" value="SGNH hydrolase"/>
    <property type="match status" value="1"/>
</dbReference>
<keyword evidence="4" id="KW-1185">Reference proteome</keyword>
<dbReference type="CDD" id="cd01846">
    <property type="entry name" value="fatty_acyltransferase_like"/>
    <property type="match status" value="1"/>
</dbReference>
<sequence length="339" mass="35444">MKKALTTAGFILFSIMLPMKAMASNFSQFYVFGDSLSDTGNIFTATEGLTNPETAIPPNPPYAPGRFSNGDIWVDFVGDEIGLTPTTFLSPQTNIPANGVNFAFGGSSSGLDNALAPNLGLPGVLGQVGLFTQNLQANNQQADPNALYAVWGGANDYVFGGVTDPNQTVTNLSNAIGALTQAGAKNIAVFNLPDLGQLPFALATNNSAPLTQLTAAHNAALEEALDSFDGNSLNIIPVDVNSLFNQIAANPGEFGFTQNPAIPCVVGDFNNISSVCDDPNELVFFDVVHPSSKSHRLVADVTLSAIKHETVPEPSTVLSTLAIGAVGTIGALKRKCRKN</sequence>
<dbReference type="PANTHER" id="PTHR45648:SF22">
    <property type="entry name" value="GDSL LIPASE_ACYLHYDROLASE FAMILY PROTEIN (AFU_ORTHOLOGUE AFUA_4G14700)"/>
    <property type="match status" value="1"/>
</dbReference>
<protein>
    <submittedName>
        <fullName evidence="3">GDSL family lipase</fullName>
    </submittedName>
</protein>
<evidence type="ECO:0000256" key="2">
    <source>
        <dbReference type="SAM" id="SignalP"/>
    </source>
</evidence>
<accession>A0A1Z4M043</accession>
<dbReference type="InterPro" id="IPR001087">
    <property type="entry name" value="GDSL"/>
</dbReference>
<evidence type="ECO:0000313" key="3">
    <source>
        <dbReference type="EMBL" id="BAY86836.1"/>
    </source>
</evidence>
<dbReference type="AlphaFoldDB" id="A0A1Z4M043"/>
<gene>
    <name evidence="3" type="ORF">NIES267_63470</name>
</gene>
<dbReference type="PROSITE" id="PS01098">
    <property type="entry name" value="LIPASE_GDSL_SER"/>
    <property type="match status" value="1"/>
</dbReference>
<dbReference type="Gene3D" id="3.40.50.1110">
    <property type="entry name" value="SGNH hydrolase"/>
    <property type="match status" value="1"/>
</dbReference>
<keyword evidence="1" id="KW-0378">Hydrolase</keyword>
<proteinExistence type="predicted"/>
<feature type="signal peptide" evidence="2">
    <location>
        <begin position="1"/>
        <end position="23"/>
    </location>
</feature>
<feature type="chain" id="PRO_5012441789" evidence="2">
    <location>
        <begin position="24"/>
        <end position="339"/>
    </location>
</feature>
<keyword evidence="2" id="KW-0732">Signal</keyword>
<dbReference type="NCBIfam" id="TIGR02595">
    <property type="entry name" value="PEP_CTERM"/>
    <property type="match status" value="1"/>
</dbReference>
<dbReference type="InterPro" id="IPR051058">
    <property type="entry name" value="GDSL_Est/Lipase"/>
</dbReference>
<dbReference type="InterPro" id="IPR036514">
    <property type="entry name" value="SGNH_hydro_sf"/>
</dbReference>
<reference evidence="3 4" key="1">
    <citation type="submission" date="2017-06" db="EMBL/GenBank/DDBJ databases">
        <title>Genome sequencing of cyanobaciteial culture collection at National Institute for Environmental Studies (NIES).</title>
        <authorList>
            <person name="Hirose Y."/>
            <person name="Shimura Y."/>
            <person name="Fujisawa T."/>
            <person name="Nakamura Y."/>
            <person name="Kawachi M."/>
        </authorList>
    </citation>
    <scope>NUCLEOTIDE SEQUENCE [LARGE SCALE GENOMIC DNA]</scope>
    <source>
        <strain evidence="3 4">NIES-267</strain>
    </source>
</reference>
<evidence type="ECO:0000313" key="4">
    <source>
        <dbReference type="Proteomes" id="UP000218418"/>
    </source>
</evidence>
<dbReference type="EMBL" id="AP018227">
    <property type="protein sequence ID" value="BAY86836.1"/>
    <property type="molecule type" value="Genomic_DNA"/>
</dbReference>
<dbReference type="PANTHER" id="PTHR45648">
    <property type="entry name" value="GDSL LIPASE/ACYLHYDROLASE FAMILY PROTEIN (AFU_ORTHOLOGUE AFUA_4G14700)"/>
    <property type="match status" value="1"/>
</dbReference>
<dbReference type="Proteomes" id="UP000218418">
    <property type="component" value="Chromosome"/>
</dbReference>
<dbReference type="InterPro" id="IPR013424">
    <property type="entry name" value="Ice-binding_C"/>
</dbReference>
<dbReference type="GO" id="GO:0016298">
    <property type="term" value="F:lipase activity"/>
    <property type="evidence" value="ECO:0007669"/>
    <property type="project" value="InterPro"/>
</dbReference>
<dbReference type="OrthoDB" id="5292073at2"/>
<evidence type="ECO:0000256" key="1">
    <source>
        <dbReference type="ARBA" id="ARBA00022801"/>
    </source>
</evidence>
<organism evidence="3 4">
    <name type="scientific">Calothrix parasitica NIES-267</name>
    <dbReference type="NCBI Taxonomy" id="1973488"/>
    <lineage>
        <taxon>Bacteria</taxon>
        <taxon>Bacillati</taxon>
        <taxon>Cyanobacteriota</taxon>
        <taxon>Cyanophyceae</taxon>
        <taxon>Nostocales</taxon>
        <taxon>Calotrichaceae</taxon>
        <taxon>Calothrix</taxon>
    </lineage>
</organism>
<dbReference type="Pfam" id="PF00657">
    <property type="entry name" value="Lipase_GDSL"/>
    <property type="match status" value="1"/>
</dbReference>
<dbReference type="InterPro" id="IPR008265">
    <property type="entry name" value="Lipase_GDSL_AS"/>
</dbReference>